<accession>A0AAN7CRQ9</accession>
<reference evidence="9" key="1">
    <citation type="journal article" date="2023" name="Mol. Phylogenet. Evol.">
        <title>Genome-scale phylogeny and comparative genomics of the fungal order Sordariales.</title>
        <authorList>
            <person name="Hensen N."/>
            <person name="Bonometti L."/>
            <person name="Westerberg I."/>
            <person name="Brannstrom I.O."/>
            <person name="Guillou S."/>
            <person name="Cros-Aarteil S."/>
            <person name="Calhoun S."/>
            <person name="Haridas S."/>
            <person name="Kuo A."/>
            <person name="Mondo S."/>
            <person name="Pangilinan J."/>
            <person name="Riley R."/>
            <person name="LaButti K."/>
            <person name="Andreopoulos B."/>
            <person name="Lipzen A."/>
            <person name="Chen C."/>
            <person name="Yan M."/>
            <person name="Daum C."/>
            <person name="Ng V."/>
            <person name="Clum A."/>
            <person name="Steindorff A."/>
            <person name="Ohm R.A."/>
            <person name="Martin F."/>
            <person name="Silar P."/>
            <person name="Natvig D.O."/>
            <person name="Lalanne C."/>
            <person name="Gautier V."/>
            <person name="Ament-Velasquez S.L."/>
            <person name="Kruys A."/>
            <person name="Hutchinson M.I."/>
            <person name="Powell A.J."/>
            <person name="Barry K."/>
            <person name="Miller A.N."/>
            <person name="Grigoriev I.V."/>
            <person name="Debuchy R."/>
            <person name="Gladieux P."/>
            <person name="Hiltunen Thoren M."/>
            <person name="Johannesson H."/>
        </authorList>
    </citation>
    <scope>NUCLEOTIDE SEQUENCE</scope>
    <source>
        <strain evidence="9">CBS 359.72</strain>
    </source>
</reference>
<keyword evidence="5" id="KW-0804">Transcription</keyword>
<evidence type="ECO:0000256" key="6">
    <source>
        <dbReference type="ARBA" id="ARBA00023242"/>
    </source>
</evidence>
<dbReference type="Gene3D" id="1.20.1250.40">
    <property type="match status" value="1"/>
</dbReference>
<keyword evidence="10" id="KW-1185">Reference proteome</keyword>
<evidence type="ECO:0000313" key="10">
    <source>
        <dbReference type="Proteomes" id="UP001303647"/>
    </source>
</evidence>
<dbReference type="GO" id="GO:0000166">
    <property type="term" value="F:nucleotide binding"/>
    <property type="evidence" value="ECO:0007669"/>
    <property type="project" value="InterPro"/>
</dbReference>
<comment type="subcellular location">
    <subcellularLocation>
        <location evidence="1">Nucleus</location>
    </subcellularLocation>
</comment>
<dbReference type="PANTHER" id="PTHR15561:SF0">
    <property type="entry name" value="DNA-DIRECTED RNA POLYMERASE III SUBUNIT RPC9"/>
    <property type="match status" value="1"/>
</dbReference>
<dbReference type="Pfam" id="PF03874">
    <property type="entry name" value="RNA_pol_Rpb4"/>
    <property type="match status" value="1"/>
</dbReference>
<evidence type="ECO:0000256" key="3">
    <source>
        <dbReference type="ARBA" id="ARBA00016672"/>
    </source>
</evidence>
<name>A0AAN7CRQ9_9PEZI</name>
<evidence type="ECO:0000259" key="8">
    <source>
        <dbReference type="SMART" id="SM00657"/>
    </source>
</evidence>
<dbReference type="EMBL" id="MU857660">
    <property type="protein sequence ID" value="KAK4247109.1"/>
    <property type="molecule type" value="Genomic_DNA"/>
</dbReference>
<dbReference type="SUPFAM" id="SSF47819">
    <property type="entry name" value="HRDC-like"/>
    <property type="match status" value="1"/>
</dbReference>
<keyword evidence="6" id="KW-0539">Nucleus</keyword>
<dbReference type="AlphaFoldDB" id="A0AAN7CRQ9"/>
<dbReference type="InterPro" id="IPR010997">
    <property type="entry name" value="HRDC-like_sf"/>
</dbReference>
<evidence type="ECO:0000256" key="1">
    <source>
        <dbReference type="ARBA" id="ARBA00004123"/>
    </source>
</evidence>
<dbReference type="InterPro" id="IPR005574">
    <property type="entry name" value="Rpb4/RPC9"/>
</dbReference>
<dbReference type="InterPro" id="IPR038846">
    <property type="entry name" value="RPC9"/>
</dbReference>
<feature type="domain" description="RNA polymerase Rpb4/RPC9 core" evidence="8">
    <location>
        <begin position="1"/>
        <end position="135"/>
    </location>
</feature>
<sequence>MKILESQNALLSNYEVYQHIIDQRKRNKAQNRRVPANAHQIMTEVVTYLSAKPSPLEKQEETQAYSAAAINRLFERIREANLPSELTKSELLSILNQRPSSTALLSTAIEDMEERFSDEDQNRIVDIIAEVLGRDETDEGGEEDEMDADVAPTVENGR</sequence>
<reference evidence="9" key="2">
    <citation type="submission" date="2023-05" db="EMBL/GenBank/DDBJ databases">
        <authorList>
            <consortium name="Lawrence Berkeley National Laboratory"/>
            <person name="Steindorff A."/>
            <person name="Hensen N."/>
            <person name="Bonometti L."/>
            <person name="Westerberg I."/>
            <person name="Brannstrom I.O."/>
            <person name="Guillou S."/>
            <person name="Cros-Aarteil S."/>
            <person name="Calhoun S."/>
            <person name="Haridas S."/>
            <person name="Kuo A."/>
            <person name="Mondo S."/>
            <person name="Pangilinan J."/>
            <person name="Riley R."/>
            <person name="Labutti K."/>
            <person name="Andreopoulos B."/>
            <person name="Lipzen A."/>
            <person name="Chen C."/>
            <person name="Yanf M."/>
            <person name="Daum C."/>
            <person name="Ng V."/>
            <person name="Clum A."/>
            <person name="Ohm R."/>
            <person name="Martin F."/>
            <person name="Silar P."/>
            <person name="Natvig D."/>
            <person name="Lalanne C."/>
            <person name="Gautier V."/>
            <person name="Ament-Velasquez S.L."/>
            <person name="Kruys A."/>
            <person name="Hutchinson M.I."/>
            <person name="Powell A.J."/>
            <person name="Barry K."/>
            <person name="Miller A.N."/>
            <person name="Grigoriev I.V."/>
            <person name="Debuchy R."/>
            <person name="Gladieux P."/>
            <person name="Thoren M.H."/>
            <person name="Johannesson H."/>
        </authorList>
    </citation>
    <scope>NUCLEOTIDE SEQUENCE</scope>
    <source>
        <strain evidence="9">CBS 359.72</strain>
    </source>
</reference>
<feature type="compositionally biased region" description="Acidic residues" evidence="7">
    <location>
        <begin position="136"/>
        <end position="148"/>
    </location>
</feature>
<dbReference type="InterPro" id="IPR006590">
    <property type="entry name" value="RNA_pol_Rpb4/RPC9_core"/>
</dbReference>
<evidence type="ECO:0000313" key="9">
    <source>
        <dbReference type="EMBL" id="KAK4247109.1"/>
    </source>
</evidence>
<evidence type="ECO:0000256" key="2">
    <source>
        <dbReference type="ARBA" id="ARBA00006898"/>
    </source>
</evidence>
<evidence type="ECO:0000256" key="5">
    <source>
        <dbReference type="ARBA" id="ARBA00023163"/>
    </source>
</evidence>
<dbReference type="SMART" id="SM00657">
    <property type="entry name" value="RPOL4c"/>
    <property type="match status" value="1"/>
</dbReference>
<dbReference type="PANTHER" id="PTHR15561">
    <property type="entry name" value="CALCITONIN GENE-RELATED PEPTIDE-RECEPTOR COMPONENT PROTEIN"/>
    <property type="match status" value="1"/>
</dbReference>
<evidence type="ECO:0000256" key="7">
    <source>
        <dbReference type="SAM" id="MobiDB-lite"/>
    </source>
</evidence>
<dbReference type="GO" id="GO:0006384">
    <property type="term" value="P:transcription initiation at RNA polymerase III promoter"/>
    <property type="evidence" value="ECO:0007669"/>
    <property type="project" value="InterPro"/>
</dbReference>
<protein>
    <recommendedName>
        <fullName evidence="3">DNA-directed RNA polymerase III subunit RPC9</fullName>
    </recommendedName>
</protein>
<comment type="caution">
    <text evidence="9">The sequence shown here is derived from an EMBL/GenBank/DDBJ whole genome shotgun (WGS) entry which is preliminary data.</text>
</comment>
<keyword evidence="4" id="KW-0240">DNA-directed RNA polymerase</keyword>
<dbReference type="Proteomes" id="UP001303647">
    <property type="component" value="Unassembled WGS sequence"/>
</dbReference>
<organism evidence="9 10">
    <name type="scientific">Corynascus novoguineensis</name>
    <dbReference type="NCBI Taxonomy" id="1126955"/>
    <lineage>
        <taxon>Eukaryota</taxon>
        <taxon>Fungi</taxon>
        <taxon>Dikarya</taxon>
        <taxon>Ascomycota</taxon>
        <taxon>Pezizomycotina</taxon>
        <taxon>Sordariomycetes</taxon>
        <taxon>Sordariomycetidae</taxon>
        <taxon>Sordariales</taxon>
        <taxon>Chaetomiaceae</taxon>
        <taxon>Corynascus</taxon>
    </lineage>
</organism>
<dbReference type="InterPro" id="IPR038324">
    <property type="entry name" value="Rpb4/RPC9_sf"/>
</dbReference>
<comment type="similarity">
    <text evidence="2">Belongs to the eukaryotic RPC9 RNA polymerase subunit family.</text>
</comment>
<gene>
    <name evidence="9" type="ORF">C7999DRAFT_41539</name>
</gene>
<feature type="region of interest" description="Disordered" evidence="7">
    <location>
        <begin position="133"/>
        <end position="158"/>
    </location>
</feature>
<evidence type="ECO:0000256" key="4">
    <source>
        <dbReference type="ARBA" id="ARBA00022478"/>
    </source>
</evidence>
<dbReference type="GO" id="GO:0005666">
    <property type="term" value="C:RNA polymerase III complex"/>
    <property type="evidence" value="ECO:0007669"/>
    <property type="project" value="InterPro"/>
</dbReference>
<proteinExistence type="inferred from homology"/>